<organism evidence="1 2">
    <name type="scientific">Catenaria anguillulae PL171</name>
    <dbReference type="NCBI Taxonomy" id="765915"/>
    <lineage>
        <taxon>Eukaryota</taxon>
        <taxon>Fungi</taxon>
        <taxon>Fungi incertae sedis</taxon>
        <taxon>Blastocladiomycota</taxon>
        <taxon>Blastocladiomycetes</taxon>
        <taxon>Blastocladiales</taxon>
        <taxon>Catenariaceae</taxon>
        <taxon>Catenaria</taxon>
    </lineage>
</organism>
<reference evidence="1 2" key="1">
    <citation type="submission" date="2016-07" db="EMBL/GenBank/DDBJ databases">
        <title>Pervasive Adenine N6-methylation of Active Genes in Fungi.</title>
        <authorList>
            <consortium name="DOE Joint Genome Institute"/>
            <person name="Mondo S.J."/>
            <person name="Dannebaum R.O."/>
            <person name="Kuo R.C."/>
            <person name="Labutti K."/>
            <person name="Haridas S."/>
            <person name="Kuo A."/>
            <person name="Salamov A."/>
            <person name="Ahrendt S.R."/>
            <person name="Lipzen A."/>
            <person name="Sullivan W."/>
            <person name="Andreopoulos W.B."/>
            <person name="Clum A."/>
            <person name="Lindquist E."/>
            <person name="Daum C."/>
            <person name="Ramamoorthy G.K."/>
            <person name="Gryganskyi A."/>
            <person name="Culley D."/>
            <person name="Magnuson J.K."/>
            <person name="James T.Y."/>
            <person name="O'Malley M.A."/>
            <person name="Stajich J.E."/>
            <person name="Spatafora J.W."/>
            <person name="Visel A."/>
            <person name="Grigoriev I.V."/>
        </authorList>
    </citation>
    <scope>NUCLEOTIDE SEQUENCE [LARGE SCALE GENOMIC DNA]</scope>
    <source>
        <strain evidence="1 2">PL171</strain>
    </source>
</reference>
<evidence type="ECO:0000313" key="2">
    <source>
        <dbReference type="Proteomes" id="UP000193411"/>
    </source>
</evidence>
<gene>
    <name evidence="1" type="ORF">BCR44DRAFT_1442632</name>
</gene>
<proteinExistence type="predicted"/>
<accession>A0A1Y2H9P9</accession>
<evidence type="ECO:0000313" key="1">
    <source>
        <dbReference type="EMBL" id="ORZ31307.1"/>
    </source>
</evidence>
<sequence>MLWMRVAKTQRARGWPTFEGLLTMVRLLALRCRLRRHSSSATVGQPLGLQPTRLVHMSPWHTRTSEAGRLHSQSSERAEAVAAVHSSHNMPIVPVATR</sequence>
<feature type="non-terminal residue" evidence="1">
    <location>
        <position position="98"/>
    </location>
</feature>
<dbReference type="AlphaFoldDB" id="A0A1Y2H9P9"/>
<protein>
    <submittedName>
        <fullName evidence="1">Uncharacterized protein</fullName>
    </submittedName>
</protein>
<keyword evidence="2" id="KW-1185">Reference proteome</keyword>
<name>A0A1Y2H9P9_9FUNG</name>
<comment type="caution">
    <text evidence="1">The sequence shown here is derived from an EMBL/GenBank/DDBJ whole genome shotgun (WGS) entry which is preliminary data.</text>
</comment>
<dbReference type="EMBL" id="MCFL01000062">
    <property type="protein sequence ID" value="ORZ31307.1"/>
    <property type="molecule type" value="Genomic_DNA"/>
</dbReference>
<dbReference type="Proteomes" id="UP000193411">
    <property type="component" value="Unassembled WGS sequence"/>
</dbReference>